<keyword evidence="4" id="KW-1185">Reference proteome</keyword>
<evidence type="ECO:0000313" key="4">
    <source>
        <dbReference type="Proteomes" id="UP000286997"/>
    </source>
</evidence>
<sequence length="453" mass="49659">MDDLTSRRLPLTERLASPWPATLRVVEPPSVPALIRRSMMGFFVVLCLAALAWPLLPRRYEAAGSVVLRPTDREGQFDAVQSMRQPMDDNAIQSEVDMMAATGIVDAVMARHAVAADPEFATPPLLARIKAWLRPGSEPARLSEADLRRVLRAHIVAARDRRSYTVRVGFWSSDPVKAHEVARSLLAAYLEDQVARKRRSAEMLFRWLEQRVDLLREKQEASAKAVNDFVTSSGLIDRGAQISLEAQLSTLSQEAAIARARAIEVTTRASTLATLQKSGGLDGAPEVLASATIQALKQSLTTALGRTVVMSPEHRTIADGIASESDRIVRSVDAEARNWIRREAALQEQIKSIRASLILRQQATMTLERLQQEAANDRAVLADALTRMKGQTANDGALRADVEVVSEPELPDRAAFPSLPLYALGSLFAAGLAGALMNGRVILARLRRLLHQP</sequence>
<name>A0A437P0X6_9HYPH</name>
<evidence type="ECO:0000313" key="3">
    <source>
        <dbReference type="EMBL" id="RVU15949.1"/>
    </source>
</evidence>
<dbReference type="PANTHER" id="PTHR32309:SF13">
    <property type="entry name" value="FERRIC ENTEROBACTIN TRANSPORT PROTEIN FEPE"/>
    <property type="match status" value="1"/>
</dbReference>
<evidence type="ECO:0000256" key="1">
    <source>
        <dbReference type="SAM" id="Coils"/>
    </source>
</evidence>
<gene>
    <name evidence="3" type="ORF">EOE48_17950</name>
</gene>
<keyword evidence="2" id="KW-1133">Transmembrane helix</keyword>
<protein>
    <submittedName>
        <fullName evidence="3">Polysaccharide biosynthesis protein</fullName>
    </submittedName>
</protein>
<dbReference type="EMBL" id="SACP01000018">
    <property type="protein sequence ID" value="RVU15949.1"/>
    <property type="molecule type" value="Genomic_DNA"/>
</dbReference>
<dbReference type="GO" id="GO:0004713">
    <property type="term" value="F:protein tyrosine kinase activity"/>
    <property type="evidence" value="ECO:0007669"/>
    <property type="project" value="TreeGrafter"/>
</dbReference>
<accession>A0A437P0X6</accession>
<dbReference type="GO" id="GO:0005886">
    <property type="term" value="C:plasma membrane"/>
    <property type="evidence" value="ECO:0007669"/>
    <property type="project" value="TreeGrafter"/>
</dbReference>
<reference evidence="3 4" key="1">
    <citation type="submission" date="2019-01" db="EMBL/GenBank/DDBJ databases">
        <authorList>
            <person name="Chen W.-M."/>
        </authorList>
    </citation>
    <scope>NUCLEOTIDE SEQUENCE [LARGE SCALE GENOMIC DNA]</scope>
    <source>
        <strain evidence="3 4">TER-1</strain>
    </source>
</reference>
<dbReference type="PANTHER" id="PTHR32309">
    <property type="entry name" value="TYROSINE-PROTEIN KINASE"/>
    <property type="match status" value="1"/>
</dbReference>
<proteinExistence type="predicted"/>
<comment type="caution">
    <text evidence="3">The sequence shown here is derived from an EMBL/GenBank/DDBJ whole genome shotgun (WGS) entry which is preliminary data.</text>
</comment>
<feature type="coiled-coil region" evidence="1">
    <location>
        <begin position="360"/>
        <end position="387"/>
    </location>
</feature>
<keyword evidence="2" id="KW-0812">Transmembrane</keyword>
<dbReference type="Proteomes" id="UP000286997">
    <property type="component" value="Unassembled WGS sequence"/>
</dbReference>
<organism evidence="3 4">
    <name type="scientific">Methylobacterium oryzihabitans</name>
    <dbReference type="NCBI Taxonomy" id="2499852"/>
    <lineage>
        <taxon>Bacteria</taxon>
        <taxon>Pseudomonadati</taxon>
        <taxon>Pseudomonadota</taxon>
        <taxon>Alphaproteobacteria</taxon>
        <taxon>Hyphomicrobiales</taxon>
        <taxon>Methylobacteriaceae</taxon>
        <taxon>Methylobacterium</taxon>
    </lineage>
</organism>
<keyword evidence="2" id="KW-0472">Membrane</keyword>
<feature type="transmembrane region" description="Helical" evidence="2">
    <location>
        <begin position="421"/>
        <end position="443"/>
    </location>
</feature>
<dbReference type="OrthoDB" id="8404680at2"/>
<dbReference type="AlphaFoldDB" id="A0A437P0X6"/>
<keyword evidence="1" id="KW-0175">Coiled coil</keyword>
<evidence type="ECO:0000256" key="2">
    <source>
        <dbReference type="SAM" id="Phobius"/>
    </source>
</evidence>
<dbReference type="InterPro" id="IPR050445">
    <property type="entry name" value="Bact_polysacc_biosynth/exp"/>
</dbReference>
<dbReference type="RefSeq" id="WP_127731631.1">
    <property type="nucleotide sequence ID" value="NZ_SACP01000018.1"/>
</dbReference>